<reference evidence="2 3" key="1">
    <citation type="submission" date="2021-01" db="EMBL/GenBank/DDBJ databases">
        <title>Whole genome shotgun sequence of Actinoplanes deccanensis NBRC 13994.</title>
        <authorList>
            <person name="Komaki H."/>
            <person name="Tamura T."/>
        </authorList>
    </citation>
    <scope>NUCLEOTIDE SEQUENCE [LARGE SCALE GENOMIC DNA]</scope>
    <source>
        <strain evidence="2 3">NBRC 13994</strain>
    </source>
</reference>
<evidence type="ECO:0000313" key="3">
    <source>
        <dbReference type="Proteomes" id="UP000609879"/>
    </source>
</evidence>
<evidence type="ECO:0000313" key="2">
    <source>
        <dbReference type="EMBL" id="GID78260.1"/>
    </source>
</evidence>
<sequence>MTEQFTVSYGALVPVEVYWDDLDLMGTLYHPRFVALLDRAVTAHWASKGYRLSGRRLDEDGYQLLREVAITFDRPITDFGTVVMHLWAEKAGTTSMVLGFRLLSGDGAEEYAHGHRVSIKIDPRTKQPAPWTARARADIEELLREPAQV</sequence>
<dbReference type="Pfam" id="PF03061">
    <property type="entry name" value="4HBT"/>
    <property type="match status" value="1"/>
</dbReference>
<accession>A0ABQ3YE27</accession>
<dbReference type="InterPro" id="IPR006683">
    <property type="entry name" value="Thioestr_dom"/>
</dbReference>
<name>A0ABQ3YE27_9ACTN</name>
<keyword evidence="3" id="KW-1185">Reference proteome</keyword>
<dbReference type="InterPro" id="IPR029069">
    <property type="entry name" value="HotDog_dom_sf"/>
</dbReference>
<comment type="caution">
    <text evidence="2">The sequence shown here is derived from an EMBL/GenBank/DDBJ whole genome shotgun (WGS) entry which is preliminary data.</text>
</comment>
<dbReference type="EMBL" id="BOMI01000144">
    <property type="protein sequence ID" value="GID78260.1"/>
    <property type="molecule type" value="Genomic_DNA"/>
</dbReference>
<dbReference type="Gene3D" id="3.10.129.10">
    <property type="entry name" value="Hotdog Thioesterase"/>
    <property type="match status" value="1"/>
</dbReference>
<organism evidence="2 3">
    <name type="scientific">Paractinoplanes deccanensis</name>
    <dbReference type="NCBI Taxonomy" id="113561"/>
    <lineage>
        <taxon>Bacteria</taxon>
        <taxon>Bacillati</taxon>
        <taxon>Actinomycetota</taxon>
        <taxon>Actinomycetes</taxon>
        <taxon>Micromonosporales</taxon>
        <taxon>Micromonosporaceae</taxon>
        <taxon>Paractinoplanes</taxon>
    </lineage>
</organism>
<protein>
    <recommendedName>
        <fullName evidence="1">Thioesterase domain-containing protein</fullName>
    </recommendedName>
</protein>
<feature type="domain" description="Thioesterase" evidence="1">
    <location>
        <begin position="25"/>
        <end position="109"/>
    </location>
</feature>
<proteinExistence type="predicted"/>
<dbReference type="SUPFAM" id="SSF54637">
    <property type="entry name" value="Thioesterase/thiol ester dehydrase-isomerase"/>
    <property type="match status" value="1"/>
</dbReference>
<dbReference type="Proteomes" id="UP000609879">
    <property type="component" value="Unassembled WGS sequence"/>
</dbReference>
<evidence type="ECO:0000259" key="1">
    <source>
        <dbReference type="Pfam" id="PF03061"/>
    </source>
</evidence>
<dbReference type="RefSeq" id="WP_203773021.1">
    <property type="nucleotide sequence ID" value="NZ_BAAABO010000028.1"/>
</dbReference>
<dbReference type="CDD" id="cd00586">
    <property type="entry name" value="4HBT"/>
    <property type="match status" value="1"/>
</dbReference>
<gene>
    <name evidence="2" type="ORF">Ade02nite_69010</name>
</gene>